<evidence type="ECO:0000313" key="4">
    <source>
        <dbReference type="Proteomes" id="UP000027665"/>
    </source>
</evidence>
<dbReference type="Gene3D" id="3.40.50.720">
    <property type="entry name" value="NAD(P)-binding Rossmann-like Domain"/>
    <property type="match status" value="1"/>
</dbReference>
<dbReference type="InterPro" id="IPR036291">
    <property type="entry name" value="NAD(P)-bd_dom_sf"/>
</dbReference>
<evidence type="ECO:0000256" key="1">
    <source>
        <dbReference type="ARBA" id="ARBA00007637"/>
    </source>
</evidence>
<name>A0A073J2M7_9BACT</name>
<dbReference type="eggNOG" id="COG0451">
    <property type="taxonomic scope" value="Bacteria"/>
</dbReference>
<sequence length="339" mass="37623">MIIAEDCDFIAANAPCGWQKLKDAKIFITGGTGFFGKWFLHSFCHLNERLRLNARMEILTRDPEKFLRSCPQFAQEASLSFLKGDVRDFHLQDGCDFLIHAATPSDGRLDESRPDELFSVIADGTRNVVKNAESAGVKKMLYVSSGGVYGTQPPELSHMPETYEPHPSNAYGKGKLEAEKLCFAGPVPSSSARCFALVGPYQNLDSRRFAITSFINDAINGRPISVRDGRPYRSYLYAADLMIWLWTILIEGRDKETYNVGSEEAVSIMELARAVAECVVPSAAVSASNAAYGAKTPPSRYVPDTRKAAETLNLKQLVPFAEGIRKTVEWNRRNCLNVH</sequence>
<dbReference type="AlphaFoldDB" id="A0A073J2M7"/>
<accession>A0A073J2M7</accession>
<comment type="similarity">
    <text evidence="1">Belongs to the NAD(P)-dependent epimerase/dehydratase family.</text>
</comment>
<dbReference type="OrthoDB" id="9811743at2"/>
<keyword evidence="4" id="KW-1185">Reference proteome</keyword>
<evidence type="ECO:0000313" key="3">
    <source>
        <dbReference type="EMBL" id="KEJ91952.1"/>
    </source>
</evidence>
<dbReference type="EMBL" id="JMKI01000036">
    <property type="protein sequence ID" value="KEJ91952.1"/>
    <property type="molecule type" value="Genomic_DNA"/>
</dbReference>
<dbReference type="STRING" id="2754.EH55_06085"/>
<dbReference type="Proteomes" id="UP000027665">
    <property type="component" value="Unassembled WGS sequence"/>
</dbReference>
<proteinExistence type="inferred from homology"/>
<gene>
    <name evidence="3" type="ORF">EH55_06085</name>
</gene>
<dbReference type="SUPFAM" id="SSF51735">
    <property type="entry name" value="NAD(P)-binding Rossmann-fold domains"/>
    <property type="match status" value="1"/>
</dbReference>
<dbReference type="GeneID" id="90983848"/>
<dbReference type="RefSeq" id="WP_037976651.1">
    <property type="nucleotide sequence ID" value="NZ_CAMETI010000008.1"/>
</dbReference>
<evidence type="ECO:0000259" key="2">
    <source>
        <dbReference type="Pfam" id="PF01370"/>
    </source>
</evidence>
<organism evidence="3 4">
    <name type="scientific">Synergistes jonesii</name>
    <dbReference type="NCBI Taxonomy" id="2754"/>
    <lineage>
        <taxon>Bacteria</taxon>
        <taxon>Thermotogati</taxon>
        <taxon>Synergistota</taxon>
        <taxon>Synergistia</taxon>
        <taxon>Synergistales</taxon>
        <taxon>Synergistaceae</taxon>
        <taxon>Synergistes</taxon>
    </lineage>
</organism>
<dbReference type="InterPro" id="IPR001509">
    <property type="entry name" value="Epimerase_deHydtase"/>
</dbReference>
<dbReference type="PANTHER" id="PTHR43000">
    <property type="entry name" value="DTDP-D-GLUCOSE 4,6-DEHYDRATASE-RELATED"/>
    <property type="match status" value="1"/>
</dbReference>
<comment type="caution">
    <text evidence="3">The sequence shown here is derived from an EMBL/GenBank/DDBJ whole genome shotgun (WGS) entry which is preliminary data.</text>
</comment>
<dbReference type="Pfam" id="PF01370">
    <property type="entry name" value="Epimerase"/>
    <property type="match status" value="1"/>
</dbReference>
<protein>
    <recommendedName>
        <fullName evidence="2">NAD-dependent epimerase/dehydratase domain-containing protein</fullName>
    </recommendedName>
</protein>
<feature type="domain" description="NAD-dependent epimerase/dehydratase" evidence="2">
    <location>
        <begin position="26"/>
        <end position="261"/>
    </location>
</feature>
<reference evidence="3 4" key="1">
    <citation type="submission" date="2014-04" db="EMBL/GenBank/DDBJ databases">
        <title>Draft Genome Sequence of Synergistes jonesii.</title>
        <authorList>
            <person name="Coil D.A."/>
            <person name="Eisen J.A."/>
            <person name="Holland-Moritz H.E."/>
        </authorList>
    </citation>
    <scope>NUCLEOTIDE SEQUENCE [LARGE SCALE GENOMIC DNA]</scope>
    <source>
        <strain evidence="3 4">78-1</strain>
    </source>
</reference>
<dbReference type="PATRIC" id="fig|2754.20.peg.1477"/>